<dbReference type="InterPro" id="IPR010353">
    <property type="entry name" value="DmpK"/>
</dbReference>
<dbReference type="Pfam" id="PF06099">
    <property type="entry name" value="Phenol_hyd_sub"/>
    <property type="match status" value="1"/>
</dbReference>
<dbReference type="PIRSF" id="PIRSF000039">
    <property type="entry name" value="Phenol_monooxy_K"/>
    <property type="match status" value="1"/>
</dbReference>
<reference evidence="2" key="1">
    <citation type="submission" date="2018-05" db="EMBL/GenBank/DDBJ databases">
        <title>Zavarzinia sp. HR-AS.</title>
        <authorList>
            <person name="Lee Y."/>
            <person name="Jeon C.O."/>
        </authorList>
    </citation>
    <scope>NUCLEOTIDE SEQUENCE [LARGE SCALE GENOMIC DNA]</scope>
    <source>
        <strain evidence="2">DSM 1231</strain>
    </source>
</reference>
<sequence length="82" mass="9619">MGIDTGKRYVRVRNLRDDGFVEFDFAMGEPELFVELVLRPEAFDEFCAANKVRFLSPEGEGEGDRENDWAWRLADARETRFR</sequence>
<accession>A0A317ECT6</accession>
<dbReference type="Proteomes" id="UP000246077">
    <property type="component" value="Unassembled WGS sequence"/>
</dbReference>
<proteinExistence type="predicted"/>
<evidence type="ECO:0000313" key="1">
    <source>
        <dbReference type="EMBL" id="PWR23173.1"/>
    </source>
</evidence>
<comment type="caution">
    <text evidence="1">The sequence shown here is derived from an EMBL/GenBank/DDBJ whole genome shotgun (WGS) entry which is preliminary data.</text>
</comment>
<dbReference type="OrthoDB" id="8564678at2"/>
<organism evidence="1 2">
    <name type="scientific">Zavarzinia compransoris</name>
    <dbReference type="NCBI Taxonomy" id="1264899"/>
    <lineage>
        <taxon>Bacteria</taxon>
        <taxon>Pseudomonadati</taxon>
        <taxon>Pseudomonadota</taxon>
        <taxon>Alphaproteobacteria</taxon>
        <taxon>Rhodospirillales</taxon>
        <taxon>Zavarziniaceae</taxon>
        <taxon>Zavarzinia</taxon>
    </lineage>
</organism>
<gene>
    <name evidence="1" type="ORF">DKG75_00965</name>
</gene>
<dbReference type="RefSeq" id="WP_109919207.1">
    <property type="nucleotide sequence ID" value="NZ_QGLF01000001.1"/>
</dbReference>
<name>A0A317ECT6_9PROT</name>
<keyword evidence="2" id="KW-1185">Reference proteome</keyword>
<evidence type="ECO:0000313" key="2">
    <source>
        <dbReference type="Proteomes" id="UP000246077"/>
    </source>
</evidence>
<dbReference type="AlphaFoldDB" id="A0A317ECT6"/>
<dbReference type="EMBL" id="QGLF01000001">
    <property type="protein sequence ID" value="PWR23173.1"/>
    <property type="molecule type" value="Genomic_DNA"/>
</dbReference>
<protein>
    <submittedName>
        <fullName evidence="1">Phenol hydroxylase</fullName>
    </submittedName>
</protein>